<sequence length="393" mass="43099">MQSIKFYSKFILLGLLECYFISANPNLQKRQENINLDTWKKFEYTLSAPRSRLAGASAGNMLLFAGGIDSAGESSEIVDLYNASNGALTTARLSSPRSEIGSSSFLNNRYAIFAGGIGKNVTVSSSIDIYDSETGTWILKNLSEARANPRVLDLGNRLVIYGGNILKSPYLSRTIDILDASFNLSSQTESVLDYPQLGASASGVDRSTGMIMGGYENQNPNNRFSKLVASSQTLYIQNLDWTDRLFVVPGPVLEAPRWEASAAYANSQFIFAGGYIINANKEVASNRIDVFDYSTFRWSNQTLTLNSARFSIYSGTIKNHVLFWGGSESKMLDVYNSVERKMVNPIPESLFMNGPRYEAGQATLNNCLFAVGGGFDSNGEKITNLVEVINACN</sequence>
<dbReference type="InterPro" id="IPR015915">
    <property type="entry name" value="Kelch-typ_b-propeller"/>
</dbReference>
<evidence type="ECO:0000313" key="4">
    <source>
        <dbReference type="EMBL" id="PVU95127.1"/>
    </source>
</evidence>
<dbReference type="Gene3D" id="2.120.10.80">
    <property type="entry name" value="Kelch-type beta propeller"/>
    <property type="match status" value="2"/>
</dbReference>
<dbReference type="OrthoDB" id="432528at2759"/>
<proteinExistence type="predicted"/>
<dbReference type="PANTHER" id="PTHR46260">
    <property type="entry name" value="RING-TYPE DOMAIN-CONTAINING PROTEIN"/>
    <property type="match status" value="1"/>
</dbReference>
<dbReference type="AlphaFoldDB" id="A0A2T9YS19"/>
<dbReference type="STRING" id="133385.A0A2T9YS19"/>
<evidence type="ECO:0000313" key="5">
    <source>
        <dbReference type="Proteomes" id="UP000245383"/>
    </source>
</evidence>
<keyword evidence="3" id="KW-0732">Signal</keyword>
<keyword evidence="2" id="KW-0677">Repeat</keyword>
<feature type="signal peptide" evidence="3">
    <location>
        <begin position="1"/>
        <end position="23"/>
    </location>
</feature>
<protein>
    <recommendedName>
        <fullName evidence="6">PLD phosphodiesterase domain-containing protein</fullName>
    </recommendedName>
</protein>
<reference evidence="4 5" key="1">
    <citation type="journal article" date="2018" name="MBio">
        <title>Comparative Genomics Reveals the Core Gene Toolbox for the Fungus-Insect Symbiosis.</title>
        <authorList>
            <person name="Wang Y."/>
            <person name="Stata M."/>
            <person name="Wang W."/>
            <person name="Stajich J.E."/>
            <person name="White M.M."/>
            <person name="Moncalvo J.M."/>
        </authorList>
    </citation>
    <scope>NUCLEOTIDE SEQUENCE [LARGE SCALE GENOMIC DNA]</scope>
    <source>
        <strain evidence="4 5">SWE-8-4</strain>
    </source>
</reference>
<organism evidence="4 5">
    <name type="scientific">Smittium simulii</name>
    <dbReference type="NCBI Taxonomy" id="133385"/>
    <lineage>
        <taxon>Eukaryota</taxon>
        <taxon>Fungi</taxon>
        <taxon>Fungi incertae sedis</taxon>
        <taxon>Zoopagomycota</taxon>
        <taxon>Kickxellomycotina</taxon>
        <taxon>Harpellomycetes</taxon>
        <taxon>Harpellales</taxon>
        <taxon>Legeriomycetaceae</taxon>
        <taxon>Smittium</taxon>
    </lineage>
</organism>
<feature type="chain" id="PRO_5015464514" description="PLD phosphodiesterase domain-containing protein" evidence="3">
    <location>
        <begin position="24"/>
        <end position="393"/>
    </location>
</feature>
<dbReference type="Proteomes" id="UP000245383">
    <property type="component" value="Unassembled WGS sequence"/>
</dbReference>
<dbReference type="InterPro" id="IPR011043">
    <property type="entry name" value="Gal_Oxase/kelch_b-propeller"/>
</dbReference>
<dbReference type="EMBL" id="MBFR01000064">
    <property type="protein sequence ID" value="PVU95127.1"/>
    <property type="molecule type" value="Genomic_DNA"/>
</dbReference>
<dbReference type="InterPro" id="IPR051746">
    <property type="entry name" value="Kelch_domain_containing_8"/>
</dbReference>
<keyword evidence="5" id="KW-1185">Reference proteome</keyword>
<evidence type="ECO:0008006" key="6">
    <source>
        <dbReference type="Google" id="ProtNLM"/>
    </source>
</evidence>
<comment type="caution">
    <text evidence="4">The sequence shown here is derived from an EMBL/GenBank/DDBJ whole genome shotgun (WGS) entry which is preliminary data.</text>
</comment>
<dbReference type="SUPFAM" id="SSF50965">
    <property type="entry name" value="Galactose oxidase, central domain"/>
    <property type="match status" value="1"/>
</dbReference>
<gene>
    <name evidence="4" type="ORF">BB561_002023</name>
</gene>
<keyword evidence="1" id="KW-0880">Kelch repeat</keyword>
<evidence type="ECO:0000256" key="1">
    <source>
        <dbReference type="ARBA" id="ARBA00022441"/>
    </source>
</evidence>
<evidence type="ECO:0000256" key="3">
    <source>
        <dbReference type="SAM" id="SignalP"/>
    </source>
</evidence>
<accession>A0A2T9YS19</accession>
<dbReference type="PANTHER" id="PTHR46260:SF3">
    <property type="entry name" value="RING-TYPE DOMAIN-CONTAINING PROTEIN"/>
    <property type="match status" value="1"/>
</dbReference>
<name>A0A2T9YS19_9FUNG</name>
<evidence type="ECO:0000256" key="2">
    <source>
        <dbReference type="ARBA" id="ARBA00022737"/>
    </source>
</evidence>